<dbReference type="EMBL" id="OX365700">
    <property type="protein sequence ID" value="CAI4034171.1"/>
    <property type="molecule type" value="Genomic_DNA"/>
</dbReference>
<sequence length="260" mass="28064">MEREQAVLCEAVIEAGQRALHLASAGFETMTKSDSSPVTSADLEVNRMLEKALLDAFPKDGWLSEESPDPQTRLSKPRVWVVDPIDGTRAFMRGRPHFVISVALVELGHVVLGAVYNPSTGELFTAARGNGTRLNGNAVRADAPASPRLSLLVNPYEFERGRFKAIADTVDCRPLGSIAYSLALVASGAVAATITFERENEWDVAAGAILIEEAGGSISDLHSRAFRFNQTVPTFEGTIAASSEARPAIQELLHQLHRPT</sequence>
<dbReference type="InterPro" id="IPR020550">
    <property type="entry name" value="Inositol_monophosphatase_CS"/>
</dbReference>
<feature type="binding site" evidence="4">
    <location>
        <position position="203"/>
    </location>
    <ligand>
        <name>Mg(2+)</name>
        <dbReference type="ChEBI" id="CHEBI:18420"/>
        <label>1</label>
        <note>catalytic</note>
    </ligand>
</feature>
<dbReference type="InterPro" id="IPR000760">
    <property type="entry name" value="Inositol_monophosphatase-like"/>
</dbReference>
<dbReference type="PANTHER" id="PTHR20854">
    <property type="entry name" value="INOSITOL MONOPHOSPHATASE"/>
    <property type="match status" value="1"/>
</dbReference>
<gene>
    <name evidence="5" type="ORF">DNFV4_04615</name>
</gene>
<evidence type="ECO:0000256" key="4">
    <source>
        <dbReference type="PIRSR" id="PIRSR600760-2"/>
    </source>
</evidence>
<keyword evidence="6" id="KW-1185">Reference proteome</keyword>
<feature type="binding site" evidence="4">
    <location>
        <position position="85"/>
    </location>
    <ligand>
        <name>Mg(2+)</name>
        <dbReference type="ChEBI" id="CHEBI:18420"/>
        <label>1</label>
        <note>catalytic</note>
    </ligand>
</feature>
<dbReference type="AlphaFoldDB" id="A0AA86T9F7"/>
<dbReference type="SUPFAM" id="SSF56655">
    <property type="entry name" value="Carbohydrate phosphatase"/>
    <property type="match status" value="1"/>
</dbReference>
<keyword evidence="2" id="KW-0378">Hydrolase</keyword>
<dbReference type="GO" id="GO:0007165">
    <property type="term" value="P:signal transduction"/>
    <property type="evidence" value="ECO:0007669"/>
    <property type="project" value="TreeGrafter"/>
</dbReference>
<feature type="binding site" evidence="4">
    <location>
        <position position="86"/>
    </location>
    <ligand>
        <name>Mg(2+)</name>
        <dbReference type="ChEBI" id="CHEBI:18420"/>
        <label>1</label>
        <note>catalytic</note>
    </ligand>
</feature>
<dbReference type="PRINTS" id="PR00377">
    <property type="entry name" value="IMPHPHTASES"/>
</dbReference>
<proteinExistence type="predicted"/>
<dbReference type="KEGG" id="nti:DNFV4_04615"/>
<evidence type="ECO:0000256" key="3">
    <source>
        <dbReference type="ARBA" id="ARBA00022842"/>
    </source>
</evidence>
<feature type="binding site" evidence="4">
    <location>
        <position position="65"/>
    </location>
    <ligand>
        <name>Mg(2+)</name>
        <dbReference type="ChEBI" id="CHEBI:18420"/>
        <label>1</label>
        <note>catalytic</note>
    </ligand>
</feature>
<dbReference type="PANTHER" id="PTHR20854:SF4">
    <property type="entry name" value="INOSITOL-1-MONOPHOSPHATASE-RELATED"/>
    <property type="match status" value="1"/>
</dbReference>
<protein>
    <submittedName>
        <fullName evidence="5">Inositol monophosphatase family protein</fullName>
    </submittedName>
</protein>
<evidence type="ECO:0000256" key="2">
    <source>
        <dbReference type="ARBA" id="ARBA00022801"/>
    </source>
</evidence>
<dbReference type="Gene3D" id="3.40.190.80">
    <property type="match status" value="1"/>
</dbReference>
<dbReference type="CDD" id="cd01638">
    <property type="entry name" value="CysQ"/>
    <property type="match status" value="1"/>
</dbReference>
<feature type="binding site" evidence="4">
    <location>
        <position position="83"/>
    </location>
    <ligand>
        <name>Mg(2+)</name>
        <dbReference type="ChEBI" id="CHEBI:18420"/>
        <label>1</label>
        <note>catalytic</note>
    </ligand>
</feature>
<accession>A0AA86T9F7</accession>
<dbReference type="GO" id="GO:0006020">
    <property type="term" value="P:inositol metabolic process"/>
    <property type="evidence" value="ECO:0007669"/>
    <property type="project" value="TreeGrafter"/>
</dbReference>
<evidence type="ECO:0000313" key="5">
    <source>
        <dbReference type="EMBL" id="CAI4034171.1"/>
    </source>
</evidence>
<keyword evidence="3 4" id="KW-0460">Magnesium</keyword>
<dbReference type="InterPro" id="IPR020583">
    <property type="entry name" value="Inositol_monoP_metal-BS"/>
</dbReference>
<reference evidence="5" key="1">
    <citation type="submission" date="2022-10" db="EMBL/GenBank/DDBJ databases">
        <authorList>
            <person name="Koch H."/>
        </authorList>
    </citation>
    <scope>NUCLEOTIDE SEQUENCE</scope>
    <source>
        <strain evidence="5">DNF</strain>
    </source>
</reference>
<dbReference type="Pfam" id="PF00459">
    <property type="entry name" value="Inositol_P"/>
    <property type="match status" value="1"/>
</dbReference>
<evidence type="ECO:0000313" key="6">
    <source>
        <dbReference type="Proteomes" id="UP001179121"/>
    </source>
</evidence>
<dbReference type="RefSeq" id="WP_289271578.1">
    <property type="nucleotide sequence ID" value="NZ_OX365700.1"/>
</dbReference>
<dbReference type="PROSITE" id="PS00629">
    <property type="entry name" value="IMP_1"/>
    <property type="match status" value="1"/>
</dbReference>
<dbReference type="GO" id="GO:0008934">
    <property type="term" value="F:inositol monophosphate 1-phosphatase activity"/>
    <property type="evidence" value="ECO:0007669"/>
    <property type="project" value="TreeGrafter"/>
</dbReference>
<comment type="cofactor">
    <cofactor evidence="4">
        <name>Mg(2+)</name>
        <dbReference type="ChEBI" id="CHEBI:18420"/>
    </cofactor>
</comment>
<name>A0AA86T9F7_9BACT</name>
<organism evidence="5 6">
    <name type="scientific">Nitrospira tepida</name>
    <dbReference type="NCBI Taxonomy" id="2973512"/>
    <lineage>
        <taxon>Bacteria</taxon>
        <taxon>Pseudomonadati</taxon>
        <taxon>Nitrospirota</taxon>
        <taxon>Nitrospiria</taxon>
        <taxon>Nitrospirales</taxon>
        <taxon>Nitrospiraceae</taxon>
        <taxon>Nitrospira</taxon>
    </lineage>
</organism>
<keyword evidence="1 4" id="KW-0479">Metal-binding</keyword>
<dbReference type="Proteomes" id="UP001179121">
    <property type="component" value="Chromosome"/>
</dbReference>
<dbReference type="Gene3D" id="3.30.540.10">
    <property type="entry name" value="Fructose-1,6-Bisphosphatase, subunit A, domain 1"/>
    <property type="match status" value="1"/>
</dbReference>
<evidence type="ECO:0000256" key="1">
    <source>
        <dbReference type="ARBA" id="ARBA00022723"/>
    </source>
</evidence>
<dbReference type="GO" id="GO:0046872">
    <property type="term" value="F:metal ion binding"/>
    <property type="evidence" value="ECO:0007669"/>
    <property type="project" value="UniProtKB-KW"/>
</dbReference>
<dbReference type="GO" id="GO:0046854">
    <property type="term" value="P:phosphatidylinositol phosphate biosynthetic process"/>
    <property type="evidence" value="ECO:0007669"/>
    <property type="project" value="InterPro"/>
</dbReference>
<dbReference type="PROSITE" id="PS00630">
    <property type="entry name" value="IMP_2"/>
    <property type="match status" value="1"/>
</dbReference>